<evidence type="ECO:0000313" key="2">
    <source>
        <dbReference type="EMBL" id="MDH8679411.1"/>
    </source>
</evidence>
<protein>
    <submittedName>
        <fullName evidence="2">HD-GYP domain-containing protein</fullName>
        <ecNumber evidence="2">3.1.4.-</ecNumber>
    </submittedName>
</protein>
<keyword evidence="3" id="KW-1185">Reference proteome</keyword>
<dbReference type="CDD" id="cd00077">
    <property type="entry name" value="HDc"/>
    <property type="match status" value="1"/>
</dbReference>
<dbReference type="GO" id="GO:0016787">
    <property type="term" value="F:hydrolase activity"/>
    <property type="evidence" value="ECO:0007669"/>
    <property type="project" value="UniProtKB-KW"/>
</dbReference>
<dbReference type="Gene3D" id="1.10.3210.10">
    <property type="entry name" value="Hypothetical protein af1432"/>
    <property type="match status" value="1"/>
</dbReference>
<dbReference type="InterPro" id="IPR037522">
    <property type="entry name" value="HD_GYP_dom"/>
</dbReference>
<gene>
    <name evidence="2" type="ORF">QE109_14730</name>
</gene>
<reference evidence="2 3" key="1">
    <citation type="submission" date="2023-04" db="EMBL/GenBank/DDBJ databases">
        <title>Fusibacter bizertensis strain WBS, isolated from littoral bottom sediments of the Arctic seas - biochemical and genomic analysis.</title>
        <authorList>
            <person name="Brioukhanov A.L."/>
        </authorList>
    </citation>
    <scope>NUCLEOTIDE SEQUENCE [LARGE SCALE GENOMIC DNA]</scope>
    <source>
        <strain evidence="2 3">WBS</strain>
    </source>
</reference>
<keyword evidence="2" id="KW-0378">Hydrolase</keyword>
<dbReference type="InterPro" id="IPR003607">
    <property type="entry name" value="HD/PDEase_dom"/>
</dbReference>
<dbReference type="EC" id="3.1.4.-" evidence="2"/>
<dbReference type="EMBL" id="JARYZI010000012">
    <property type="protein sequence ID" value="MDH8679411.1"/>
    <property type="molecule type" value="Genomic_DNA"/>
</dbReference>
<dbReference type="PANTHER" id="PTHR43155">
    <property type="entry name" value="CYCLIC DI-GMP PHOSPHODIESTERASE PA4108-RELATED"/>
    <property type="match status" value="1"/>
</dbReference>
<dbReference type="PANTHER" id="PTHR43155:SF2">
    <property type="entry name" value="CYCLIC DI-GMP PHOSPHODIESTERASE PA4108"/>
    <property type="match status" value="1"/>
</dbReference>
<accession>A0ABT6NG66</accession>
<dbReference type="Pfam" id="PF13487">
    <property type="entry name" value="HD_5"/>
    <property type="match status" value="1"/>
</dbReference>
<evidence type="ECO:0000259" key="1">
    <source>
        <dbReference type="PROSITE" id="PS51832"/>
    </source>
</evidence>
<dbReference type="PROSITE" id="PS51832">
    <property type="entry name" value="HD_GYP"/>
    <property type="match status" value="1"/>
</dbReference>
<dbReference type="InterPro" id="IPR006675">
    <property type="entry name" value="HDIG_dom"/>
</dbReference>
<dbReference type="SUPFAM" id="SSF109604">
    <property type="entry name" value="HD-domain/PDEase-like"/>
    <property type="match status" value="1"/>
</dbReference>
<sequence length="354" mass="40668">MRLKSLEYVEIGDILGKPVYDDKCQLLLAKEVKLTLNYIERLKKANIQCIYIEDELSEGLEPTNVVSDELKIRSVSAVKTVFKDISERKGNNYNVKDINSIKNVVDEMMRVIYDNPETLYHMTELMGTDMYTYNHSAEVAVLSMLVAKRMKLSENFIQKIGVGAILHDIGKMQIPGEVLNKVNPLEKEEVKLVKEHVQFGYDMLKDNDFISPISRQIVLLHHEKLNGEGYPYHLSGDQIPIHVRIVTMCDIFNAISSNRAYKDRLNADEALELIRTEAVYELDRDIYYHLLKVVNIYPVGTLVQLSTGDVAIVIKENVDAQTRPVVQIIREKKRAEQLDLMDYLTVFITKTIEM</sequence>
<dbReference type="Proteomes" id="UP001158045">
    <property type="component" value="Unassembled WGS sequence"/>
</dbReference>
<organism evidence="2 3">
    <name type="scientific">Fusibacter bizertensis</name>
    <dbReference type="NCBI Taxonomy" id="1488331"/>
    <lineage>
        <taxon>Bacteria</taxon>
        <taxon>Bacillati</taxon>
        <taxon>Bacillota</taxon>
        <taxon>Clostridia</taxon>
        <taxon>Eubacteriales</taxon>
        <taxon>Eubacteriales Family XII. Incertae Sedis</taxon>
        <taxon>Fusibacter</taxon>
    </lineage>
</organism>
<name>A0ABT6NG66_9FIRM</name>
<dbReference type="NCBIfam" id="TIGR00277">
    <property type="entry name" value="HDIG"/>
    <property type="match status" value="1"/>
</dbReference>
<feature type="domain" description="HD-GYP" evidence="1">
    <location>
        <begin position="108"/>
        <end position="306"/>
    </location>
</feature>
<dbReference type="RefSeq" id="WP_281095308.1">
    <property type="nucleotide sequence ID" value="NZ_JARYZI010000012.1"/>
</dbReference>
<proteinExistence type="predicted"/>
<dbReference type="SMART" id="SM00471">
    <property type="entry name" value="HDc"/>
    <property type="match status" value="1"/>
</dbReference>
<evidence type="ECO:0000313" key="3">
    <source>
        <dbReference type="Proteomes" id="UP001158045"/>
    </source>
</evidence>
<comment type="caution">
    <text evidence="2">The sequence shown here is derived from an EMBL/GenBank/DDBJ whole genome shotgun (WGS) entry which is preliminary data.</text>
</comment>